<evidence type="ECO:0000313" key="2">
    <source>
        <dbReference type="Proteomes" id="UP000621799"/>
    </source>
</evidence>
<dbReference type="Pfam" id="PF11320">
    <property type="entry name" value="DUF3122"/>
    <property type="match status" value="1"/>
</dbReference>
<dbReference type="RefSeq" id="WP_264322132.1">
    <property type="nucleotide sequence ID" value="NZ_JADEXN010000271.1"/>
</dbReference>
<dbReference type="Proteomes" id="UP000621799">
    <property type="component" value="Unassembled WGS sequence"/>
</dbReference>
<keyword evidence="2" id="KW-1185">Reference proteome</keyword>
<organism evidence="1 2">
    <name type="scientific">Zarconia navalis LEGE 11467</name>
    <dbReference type="NCBI Taxonomy" id="1828826"/>
    <lineage>
        <taxon>Bacteria</taxon>
        <taxon>Bacillati</taxon>
        <taxon>Cyanobacteriota</taxon>
        <taxon>Cyanophyceae</taxon>
        <taxon>Oscillatoriophycideae</taxon>
        <taxon>Oscillatoriales</taxon>
        <taxon>Oscillatoriales incertae sedis</taxon>
        <taxon>Zarconia</taxon>
        <taxon>Zarconia navalis</taxon>
    </lineage>
</organism>
<gene>
    <name evidence="1" type="ORF">IQ235_14260</name>
</gene>
<evidence type="ECO:0000313" key="1">
    <source>
        <dbReference type="EMBL" id="MBE9041943.1"/>
    </source>
</evidence>
<name>A0A928VZ60_9CYAN</name>
<dbReference type="InterPro" id="IPR021469">
    <property type="entry name" value="DUF3122"/>
</dbReference>
<dbReference type="EMBL" id="JADEXN010000271">
    <property type="protein sequence ID" value="MBE9041943.1"/>
    <property type="molecule type" value="Genomic_DNA"/>
</dbReference>
<reference evidence="1" key="1">
    <citation type="submission" date="2020-10" db="EMBL/GenBank/DDBJ databases">
        <authorList>
            <person name="Castelo-Branco R."/>
            <person name="Eusebio N."/>
            <person name="Adriana R."/>
            <person name="Vieira A."/>
            <person name="Brugerolle De Fraissinette N."/>
            <person name="Rezende De Castro R."/>
            <person name="Schneider M.P."/>
            <person name="Vasconcelos V."/>
            <person name="Leao P.N."/>
        </authorList>
    </citation>
    <scope>NUCLEOTIDE SEQUENCE</scope>
    <source>
        <strain evidence="1">LEGE 11467</strain>
    </source>
</reference>
<proteinExistence type="predicted"/>
<accession>A0A928VZ60</accession>
<comment type="caution">
    <text evidence="1">The sequence shown here is derived from an EMBL/GenBank/DDBJ whole genome shotgun (WGS) entry which is preliminary data.</text>
</comment>
<protein>
    <submittedName>
        <fullName evidence="1">DUF3122 domain-containing protein</fullName>
    </submittedName>
</protein>
<dbReference type="AlphaFoldDB" id="A0A928VZ60"/>
<sequence length="177" mass="20422">MIKTQPQKQKIRWQKIIGLALLFVILYFSINPPSAFAEIRMSEHTPGRLLIQSRHNLKDNQENAWNAILFKQAEIDGRDNVILRLVGFPGIIEFNRSHPLEITTHRGEFWATKDLFSDTPPAANVAQYDMKEILPQLPKFGKVRLDFQLSGDRHIEIDVPKSIVGEWKTVIADRNPR</sequence>